<evidence type="ECO:0000313" key="5">
    <source>
        <dbReference type="Proteomes" id="UP000734823"/>
    </source>
</evidence>
<dbReference type="Gene3D" id="3.40.50.720">
    <property type="entry name" value="NAD(P)-binding Rossmann-like Domain"/>
    <property type="match status" value="1"/>
</dbReference>
<dbReference type="InterPro" id="IPR000683">
    <property type="entry name" value="Gfo/Idh/MocA-like_OxRdtase_N"/>
</dbReference>
<dbReference type="PANTHER" id="PTHR43818">
    <property type="entry name" value="BCDNA.GH03377"/>
    <property type="match status" value="1"/>
</dbReference>
<protein>
    <submittedName>
        <fullName evidence="4">Gfo/Idh/MocA family oxidoreductase</fullName>
    </submittedName>
</protein>
<dbReference type="RefSeq" id="WP_187219369.1">
    <property type="nucleotide sequence ID" value="NZ_JABVED010000003.1"/>
</dbReference>
<dbReference type="InterPro" id="IPR050463">
    <property type="entry name" value="Gfo/Idh/MocA_oxidrdct_glycsds"/>
</dbReference>
<keyword evidence="5" id="KW-1185">Reference proteome</keyword>
<dbReference type="Proteomes" id="UP000734823">
    <property type="component" value="Unassembled WGS sequence"/>
</dbReference>
<proteinExistence type="predicted"/>
<feature type="domain" description="GFO/IDH/MocA-like oxidoreductase" evidence="3">
    <location>
        <begin position="159"/>
        <end position="236"/>
    </location>
</feature>
<dbReference type="PANTHER" id="PTHR43818:SF11">
    <property type="entry name" value="BCDNA.GH03377"/>
    <property type="match status" value="1"/>
</dbReference>
<dbReference type="SUPFAM" id="SSF51735">
    <property type="entry name" value="NAD(P)-binding Rossmann-fold domains"/>
    <property type="match status" value="1"/>
</dbReference>
<evidence type="ECO:0000313" key="4">
    <source>
        <dbReference type="EMBL" id="MBC6446979.1"/>
    </source>
</evidence>
<dbReference type="Pfam" id="PF01408">
    <property type="entry name" value="GFO_IDH_MocA"/>
    <property type="match status" value="1"/>
</dbReference>
<dbReference type="Gene3D" id="3.30.360.10">
    <property type="entry name" value="Dihydrodipicolinate Reductase, domain 2"/>
    <property type="match status" value="1"/>
</dbReference>
<dbReference type="EMBL" id="JABVED010000003">
    <property type="protein sequence ID" value="MBC6446979.1"/>
    <property type="molecule type" value="Genomic_DNA"/>
</dbReference>
<dbReference type="SUPFAM" id="SSF55347">
    <property type="entry name" value="Glyceraldehyde-3-phosphate dehydrogenase-like, C-terminal domain"/>
    <property type="match status" value="1"/>
</dbReference>
<organism evidence="4 5">
    <name type="scientific">Actinokineospora xionganensis</name>
    <dbReference type="NCBI Taxonomy" id="2684470"/>
    <lineage>
        <taxon>Bacteria</taxon>
        <taxon>Bacillati</taxon>
        <taxon>Actinomycetota</taxon>
        <taxon>Actinomycetes</taxon>
        <taxon>Pseudonocardiales</taxon>
        <taxon>Pseudonocardiaceae</taxon>
        <taxon>Actinokineospora</taxon>
    </lineage>
</organism>
<sequence>MGDNFLRVGLVGAGPWAEAVHGPGIAAHPATELTAVWARRPEAAAGMGAPVIADFDELLSTVDAVAFAVPPAIQAEMAIKAANAGKHVILEKPIADSVETAVRLVDAVERAGVASMVVFIRRFAPETIQWLDDVQGQSWLGGNARWLSGALLGGKYSGSAWRHAGGALVDVGPHVFDLLDAALGPAVEVVAAHHGTADLWTVVLAHESGATSTSTLSMFMPVDPSVTDLSVYGDGGYRELTGRATSAQVAYAALLDDFTGLVRDHRTEHPLNVHRGLMIQRLLDAVAQKL</sequence>
<accession>A0ABR7L2S7</accession>
<comment type="caution">
    <text evidence="4">The sequence shown here is derived from an EMBL/GenBank/DDBJ whole genome shotgun (WGS) entry which is preliminary data.</text>
</comment>
<dbReference type="Pfam" id="PF22725">
    <property type="entry name" value="GFO_IDH_MocA_C3"/>
    <property type="match status" value="1"/>
</dbReference>
<evidence type="ECO:0000259" key="3">
    <source>
        <dbReference type="Pfam" id="PF22725"/>
    </source>
</evidence>
<dbReference type="InterPro" id="IPR055170">
    <property type="entry name" value="GFO_IDH_MocA-like_dom"/>
</dbReference>
<feature type="domain" description="Gfo/Idh/MocA-like oxidoreductase N-terminal" evidence="2">
    <location>
        <begin position="6"/>
        <end position="117"/>
    </location>
</feature>
<evidence type="ECO:0000259" key="2">
    <source>
        <dbReference type="Pfam" id="PF01408"/>
    </source>
</evidence>
<evidence type="ECO:0000256" key="1">
    <source>
        <dbReference type="ARBA" id="ARBA00023002"/>
    </source>
</evidence>
<reference evidence="4 5" key="1">
    <citation type="submission" date="2020-06" db="EMBL/GenBank/DDBJ databases">
        <title>Actinokineospora xiongansis sp. nov., isolated from soil of Baiyangdian.</title>
        <authorList>
            <person name="Zhang X."/>
        </authorList>
    </citation>
    <scope>NUCLEOTIDE SEQUENCE [LARGE SCALE GENOMIC DNA]</scope>
    <source>
        <strain evidence="4 5">HBU206404</strain>
    </source>
</reference>
<keyword evidence="1" id="KW-0560">Oxidoreductase</keyword>
<dbReference type="InterPro" id="IPR036291">
    <property type="entry name" value="NAD(P)-bd_dom_sf"/>
</dbReference>
<gene>
    <name evidence="4" type="ORF">GPZ80_07315</name>
</gene>
<name>A0ABR7L2S7_9PSEU</name>